<organism evidence="3 4">
    <name type="scientific">Kitasatospora griseola</name>
    <name type="common">Streptomyces griseolosporeus</name>
    <dbReference type="NCBI Taxonomy" id="2064"/>
    <lineage>
        <taxon>Bacteria</taxon>
        <taxon>Bacillati</taxon>
        <taxon>Actinomycetota</taxon>
        <taxon>Actinomycetes</taxon>
        <taxon>Kitasatosporales</taxon>
        <taxon>Streptomycetaceae</taxon>
        <taxon>Kitasatospora</taxon>
    </lineage>
</organism>
<accession>A0A0D0P0S6</accession>
<keyword evidence="2" id="KW-0472">Membrane</keyword>
<feature type="transmembrane region" description="Helical" evidence="2">
    <location>
        <begin position="79"/>
        <end position="98"/>
    </location>
</feature>
<evidence type="ECO:0000313" key="3">
    <source>
        <dbReference type="EMBL" id="KIQ65131.1"/>
    </source>
</evidence>
<dbReference type="AlphaFoldDB" id="A0A0D0P0S6"/>
<evidence type="ECO:0000256" key="2">
    <source>
        <dbReference type="SAM" id="Phobius"/>
    </source>
</evidence>
<feature type="transmembrane region" description="Helical" evidence="2">
    <location>
        <begin position="48"/>
        <end position="67"/>
    </location>
</feature>
<dbReference type="RefSeq" id="WP_043911175.1">
    <property type="nucleotide sequence ID" value="NZ_JXZB01000002.1"/>
</dbReference>
<feature type="region of interest" description="Disordered" evidence="1">
    <location>
        <begin position="215"/>
        <end position="243"/>
    </location>
</feature>
<keyword evidence="2" id="KW-0812">Transmembrane</keyword>
<reference evidence="3 4" key="1">
    <citation type="submission" date="2015-02" db="EMBL/GenBank/DDBJ databases">
        <title>Draft genome sequence of Kitasatospora griseola MF730-N6, a bafilomycin, terpentecin and satosporin producer.</title>
        <authorList>
            <person name="Arens J.C."/>
            <person name="Haltli B."/>
            <person name="Kerr R.G."/>
        </authorList>
    </citation>
    <scope>NUCLEOTIDE SEQUENCE [LARGE SCALE GENOMIC DNA]</scope>
    <source>
        <strain evidence="3 4">MF730-N6</strain>
    </source>
</reference>
<dbReference type="Proteomes" id="UP000032066">
    <property type="component" value="Unassembled WGS sequence"/>
</dbReference>
<proteinExistence type="predicted"/>
<comment type="caution">
    <text evidence="3">The sequence shown here is derived from an EMBL/GenBank/DDBJ whole genome shotgun (WGS) entry which is preliminary data.</text>
</comment>
<name>A0A0D0P0S6_KITGR</name>
<feature type="transmembrane region" description="Helical" evidence="2">
    <location>
        <begin position="21"/>
        <end position="42"/>
    </location>
</feature>
<feature type="compositionally biased region" description="Basic and acidic residues" evidence="1">
    <location>
        <begin position="215"/>
        <end position="225"/>
    </location>
</feature>
<dbReference type="OrthoDB" id="9956407at2"/>
<gene>
    <name evidence="3" type="ORF">TR51_14055</name>
</gene>
<keyword evidence="2" id="KW-1133">Transmembrane helix</keyword>
<dbReference type="PATRIC" id="fig|2064.6.peg.3025"/>
<sequence>MDYRRSIPPAGKWPRLFWLRWVLLAIALGVGLGGGWLTGAGYREQPTTLVVVAAAATYGAFMALAVAGWDTLDHVYPVFGPWTATLAAVFTMAVGATVGLPSPWPLPVAAAAAVGAVFTARRDRERRLFSLNQPRERALHERRFAAEAVTRRAVVVGMGETLEEIDHRGRTATVLTLRYTDRPDGESTVRVRYEFPVHLPPQLGAEGTVRYLADDPTARRVRLDPPELPIGDTPEDTPPRGSR</sequence>
<keyword evidence="4" id="KW-1185">Reference proteome</keyword>
<evidence type="ECO:0000313" key="4">
    <source>
        <dbReference type="Proteomes" id="UP000032066"/>
    </source>
</evidence>
<evidence type="ECO:0000256" key="1">
    <source>
        <dbReference type="SAM" id="MobiDB-lite"/>
    </source>
</evidence>
<dbReference type="EMBL" id="JXZB01000002">
    <property type="protein sequence ID" value="KIQ65131.1"/>
    <property type="molecule type" value="Genomic_DNA"/>
</dbReference>
<feature type="transmembrane region" description="Helical" evidence="2">
    <location>
        <begin position="104"/>
        <end position="120"/>
    </location>
</feature>
<dbReference type="STRING" id="2064.TR51_14055"/>
<protein>
    <submittedName>
        <fullName evidence="3">Uncharacterized protein</fullName>
    </submittedName>
</protein>